<protein>
    <submittedName>
        <fullName evidence="1">Uncharacterized protein</fullName>
    </submittedName>
</protein>
<proteinExistence type="predicted"/>
<evidence type="ECO:0000313" key="1">
    <source>
        <dbReference type="EMBL" id="GFR94311.1"/>
    </source>
</evidence>
<dbReference type="AlphaFoldDB" id="A0AAV4HC48"/>
<organism evidence="1 2">
    <name type="scientific">Elysia marginata</name>
    <dbReference type="NCBI Taxonomy" id="1093978"/>
    <lineage>
        <taxon>Eukaryota</taxon>
        <taxon>Metazoa</taxon>
        <taxon>Spiralia</taxon>
        <taxon>Lophotrochozoa</taxon>
        <taxon>Mollusca</taxon>
        <taxon>Gastropoda</taxon>
        <taxon>Heterobranchia</taxon>
        <taxon>Euthyneura</taxon>
        <taxon>Panpulmonata</taxon>
        <taxon>Sacoglossa</taxon>
        <taxon>Placobranchoidea</taxon>
        <taxon>Plakobranchidae</taxon>
        <taxon>Elysia</taxon>
    </lineage>
</organism>
<dbReference type="EMBL" id="BMAT01001868">
    <property type="protein sequence ID" value="GFR94311.1"/>
    <property type="molecule type" value="Genomic_DNA"/>
</dbReference>
<keyword evidence="2" id="KW-1185">Reference proteome</keyword>
<sequence length="73" mass="8394">MTVTLVSRNRPEAVDLAEEFPSPVEKRLKSALVRELLNRQAYHSVPQRTTARRAEARENIGITPRLLWSHDKS</sequence>
<name>A0AAV4HC48_9GAST</name>
<gene>
    <name evidence="1" type="ORF">ElyMa_000915600</name>
</gene>
<evidence type="ECO:0000313" key="2">
    <source>
        <dbReference type="Proteomes" id="UP000762676"/>
    </source>
</evidence>
<reference evidence="1 2" key="1">
    <citation type="journal article" date="2021" name="Elife">
        <title>Chloroplast acquisition without the gene transfer in kleptoplastic sea slugs, Plakobranchus ocellatus.</title>
        <authorList>
            <person name="Maeda T."/>
            <person name="Takahashi S."/>
            <person name="Yoshida T."/>
            <person name="Shimamura S."/>
            <person name="Takaki Y."/>
            <person name="Nagai Y."/>
            <person name="Toyoda A."/>
            <person name="Suzuki Y."/>
            <person name="Arimoto A."/>
            <person name="Ishii H."/>
            <person name="Satoh N."/>
            <person name="Nishiyama T."/>
            <person name="Hasebe M."/>
            <person name="Maruyama T."/>
            <person name="Minagawa J."/>
            <person name="Obokata J."/>
            <person name="Shigenobu S."/>
        </authorList>
    </citation>
    <scope>NUCLEOTIDE SEQUENCE [LARGE SCALE GENOMIC DNA]</scope>
</reference>
<dbReference type="Proteomes" id="UP000762676">
    <property type="component" value="Unassembled WGS sequence"/>
</dbReference>
<accession>A0AAV4HC48</accession>
<comment type="caution">
    <text evidence="1">The sequence shown here is derived from an EMBL/GenBank/DDBJ whole genome shotgun (WGS) entry which is preliminary data.</text>
</comment>